<sequence length="237" mass="26227">MTELGAQPRAVRSPKAPLVDRVTDLLRNAIINLELAPGERLAAEPIASRFDVSPTPVREAFARLAGEGFVVALPQRGVRVSEISPADVRDLYETRLLLEPVAIRRSVARSTTQWVDTIERAFDDMMEAGSADLSALSPSEYAAHEEAHVAFHRATMSQCDSVWLRRFTDTMLDNSRRVRRLTLAVRTDFAAIVTEHRAIADACVTGEGDLAADHHSHHLWRTIEAFDEWAATSSTGE</sequence>
<organism evidence="5 6">
    <name type="scientific">Actinomycetospora corticicola</name>
    <dbReference type="NCBI Taxonomy" id="663602"/>
    <lineage>
        <taxon>Bacteria</taxon>
        <taxon>Bacillati</taxon>
        <taxon>Actinomycetota</taxon>
        <taxon>Actinomycetes</taxon>
        <taxon>Pseudonocardiales</taxon>
        <taxon>Pseudonocardiaceae</taxon>
        <taxon>Actinomycetospora</taxon>
    </lineage>
</organism>
<evidence type="ECO:0000256" key="2">
    <source>
        <dbReference type="ARBA" id="ARBA00023125"/>
    </source>
</evidence>
<dbReference type="GO" id="GO:0003700">
    <property type="term" value="F:DNA-binding transcription factor activity"/>
    <property type="evidence" value="ECO:0007669"/>
    <property type="project" value="InterPro"/>
</dbReference>
<evidence type="ECO:0000256" key="1">
    <source>
        <dbReference type="ARBA" id="ARBA00023015"/>
    </source>
</evidence>
<reference evidence="5 6" key="1">
    <citation type="submission" date="2020-07" db="EMBL/GenBank/DDBJ databases">
        <title>Sequencing the genomes of 1000 actinobacteria strains.</title>
        <authorList>
            <person name="Klenk H.-P."/>
        </authorList>
    </citation>
    <scope>NUCLEOTIDE SEQUENCE [LARGE SCALE GENOMIC DNA]</scope>
    <source>
        <strain evidence="5 6">DSM 45772</strain>
    </source>
</reference>
<dbReference type="PROSITE" id="PS50949">
    <property type="entry name" value="HTH_GNTR"/>
    <property type="match status" value="1"/>
</dbReference>
<dbReference type="InterPro" id="IPR036388">
    <property type="entry name" value="WH-like_DNA-bd_sf"/>
</dbReference>
<dbReference type="RefSeq" id="WP_179797091.1">
    <property type="nucleotide sequence ID" value="NZ_BAABHP010000002.1"/>
</dbReference>
<dbReference type="InterPro" id="IPR011711">
    <property type="entry name" value="GntR_C"/>
</dbReference>
<evidence type="ECO:0000259" key="4">
    <source>
        <dbReference type="PROSITE" id="PS50949"/>
    </source>
</evidence>
<dbReference type="InterPro" id="IPR008920">
    <property type="entry name" value="TF_FadR/GntR_C"/>
</dbReference>
<dbReference type="Gene3D" id="1.20.120.530">
    <property type="entry name" value="GntR ligand-binding domain-like"/>
    <property type="match status" value="1"/>
</dbReference>
<dbReference type="InterPro" id="IPR036390">
    <property type="entry name" value="WH_DNA-bd_sf"/>
</dbReference>
<dbReference type="Gene3D" id="1.10.10.10">
    <property type="entry name" value="Winged helix-like DNA-binding domain superfamily/Winged helix DNA-binding domain"/>
    <property type="match status" value="1"/>
</dbReference>
<dbReference type="Pfam" id="PF00392">
    <property type="entry name" value="GntR"/>
    <property type="match status" value="1"/>
</dbReference>
<dbReference type="InterPro" id="IPR000524">
    <property type="entry name" value="Tscrpt_reg_HTH_GntR"/>
</dbReference>
<dbReference type="EMBL" id="JACCBN010000001">
    <property type="protein sequence ID" value="NYD39824.1"/>
    <property type="molecule type" value="Genomic_DNA"/>
</dbReference>
<keyword evidence="1" id="KW-0805">Transcription regulation</keyword>
<evidence type="ECO:0000256" key="3">
    <source>
        <dbReference type="ARBA" id="ARBA00023163"/>
    </source>
</evidence>
<protein>
    <submittedName>
        <fullName evidence="5">DNA-binding GntR family transcriptional regulator</fullName>
    </submittedName>
</protein>
<dbReference type="CDD" id="cd07377">
    <property type="entry name" value="WHTH_GntR"/>
    <property type="match status" value="1"/>
</dbReference>
<dbReference type="SUPFAM" id="SSF48008">
    <property type="entry name" value="GntR ligand-binding domain-like"/>
    <property type="match status" value="1"/>
</dbReference>
<gene>
    <name evidence="5" type="ORF">BJ983_005926</name>
</gene>
<dbReference type="SMART" id="SM00895">
    <property type="entry name" value="FCD"/>
    <property type="match status" value="1"/>
</dbReference>
<dbReference type="PANTHER" id="PTHR43537">
    <property type="entry name" value="TRANSCRIPTIONAL REGULATOR, GNTR FAMILY"/>
    <property type="match status" value="1"/>
</dbReference>
<evidence type="ECO:0000313" key="5">
    <source>
        <dbReference type="EMBL" id="NYD39824.1"/>
    </source>
</evidence>
<keyword evidence="6" id="KW-1185">Reference proteome</keyword>
<dbReference type="PANTHER" id="PTHR43537:SF45">
    <property type="entry name" value="GNTR FAMILY REGULATORY PROTEIN"/>
    <property type="match status" value="1"/>
</dbReference>
<evidence type="ECO:0000313" key="6">
    <source>
        <dbReference type="Proteomes" id="UP000535890"/>
    </source>
</evidence>
<proteinExistence type="predicted"/>
<dbReference type="AlphaFoldDB" id="A0A7Y9E2A9"/>
<accession>A0A7Y9E2A9</accession>
<keyword evidence="2 5" id="KW-0238">DNA-binding</keyword>
<dbReference type="GO" id="GO:0003677">
    <property type="term" value="F:DNA binding"/>
    <property type="evidence" value="ECO:0007669"/>
    <property type="project" value="UniProtKB-KW"/>
</dbReference>
<name>A0A7Y9E2A9_9PSEU</name>
<comment type="caution">
    <text evidence="5">The sequence shown here is derived from an EMBL/GenBank/DDBJ whole genome shotgun (WGS) entry which is preliminary data.</text>
</comment>
<dbReference type="Proteomes" id="UP000535890">
    <property type="component" value="Unassembled WGS sequence"/>
</dbReference>
<dbReference type="SUPFAM" id="SSF46785">
    <property type="entry name" value="Winged helix' DNA-binding domain"/>
    <property type="match status" value="1"/>
</dbReference>
<keyword evidence="3" id="KW-0804">Transcription</keyword>
<feature type="domain" description="HTH gntR-type" evidence="4">
    <location>
        <begin position="16"/>
        <end position="83"/>
    </location>
</feature>
<dbReference type="SMART" id="SM00345">
    <property type="entry name" value="HTH_GNTR"/>
    <property type="match status" value="1"/>
</dbReference>
<dbReference type="Pfam" id="PF07729">
    <property type="entry name" value="FCD"/>
    <property type="match status" value="1"/>
</dbReference>